<dbReference type="Gene3D" id="3.90.550.10">
    <property type="entry name" value="Spore Coat Polysaccharide Biosynthesis Protein SpsA, Chain A"/>
    <property type="match status" value="1"/>
</dbReference>
<dbReference type="Proteomes" id="UP000670947">
    <property type="component" value="Unassembled WGS sequence"/>
</dbReference>
<dbReference type="InterPro" id="IPR029044">
    <property type="entry name" value="Nucleotide-diphossugar_trans"/>
</dbReference>
<dbReference type="InterPro" id="IPR025877">
    <property type="entry name" value="MobA-like_NTP_Trfase"/>
</dbReference>
<evidence type="ECO:0000259" key="1">
    <source>
        <dbReference type="Pfam" id="PF12804"/>
    </source>
</evidence>
<reference evidence="2 3" key="1">
    <citation type="submission" date="2021-03" db="EMBL/GenBank/DDBJ databases">
        <title>Paenibacillus artemisicola MWE-103 whole genome sequence.</title>
        <authorList>
            <person name="Ham Y.J."/>
        </authorList>
    </citation>
    <scope>NUCLEOTIDE SEQUENCE [LARGE SCALE GENOMIC DNA]</scope>
    <source>
        <strain evidence="2 3">MWE-103</strain>
    </source>
</reference>
<feature type="domain" description="MobA-like NTP transferase" evidence="1">
    <location>
        <begin position="5"/>
        <end position="172"/>
    </location>
</feature>
<evidence type="ECO:0000313" key="3">
    <source>
        <dbReference type="Proteomes" id="UP000670947"/>
    </source>
</evidence>
<dbReference type="PANTHER" id="PTHR43777:SF1">
    <property type="entry name" value="MOLYBDENUM COFACTOR CYTIDYLYLTRANSFERASE"/>
    <property type="match status" value="1"/>
</dbReference>
<dbReference type="RefSeq" id="WP_208848805.1">
    <property type="nucleotide sequence ID" value="NZ_JAGGDJ010000014.1"/>
</dbReference>
<comment type="caution">
    <text evidence="2">The sequence shown here is derived from an EMBL/GenBank/DDBJ whole genome shotgun (WGS) entry which is preliminary data.</text>
</comment>
<protein>
    <submittedName>
        <fullName evidence="2">Nucleotidyltransferase family protein</fullName>
    </submittedName>
</protein>
<dbReference type="PANTHER" id="PTHR43777">
    <property type="entry name" value="MOLYBDENUM COFACTOR CYTIDYLYLTRANSFERASE"/>
    <property type="match status" value="1"/>
</dbReference>
<dbReference type="SUPFAM" id="SSF53448">
    <property type="entry name" value="Nucleotide-diphospho-sugar transferases"/>
    <property type="match status" value="1"/>
</dbReference>
<dbReference type="EMBL" id="JAGGDJ010000014">
    <property type="protein sequence ID" value="MBO7745987.1"/>
    <property type="molecule type" value="Genomic_DNA"/>
</dbReference>
<proteinExistence type="predicted"/>
<organism evidence="2 3">
    <name type="scientific">Paenibacillus artemisiicola</name>
    <dbReference type="NCBI Taxonomy" id="1172618"/>
    <lineage>
        <taxon>Bacteria</taxon>
        <taxon>Bacillati</taxon>
        <taxon>Bacillota</taxon>
        <taxon>Bacilli</taxon>
        <taxon>Bacillales</taxon>
        <taxon>Paenibacillaceae</taxon>
        <taxon>Paenibacillus</taxon>
    </lineage>
</organism>
<accession>A0ABS3WCF0</accession>
<dbReference type="CDD" id="cd04182">
    <property type="entry name" value="GT_2_like_f"/>
    <property type="match status" value="1"/>
</dbReference>
<evidence type="ECO:0000313" key="2">
    <source>
        <dbReference type="EMBL" id="MBO7745987.1"/>
    </source>
</evidence>
<name>A0ABS3WCF0_9BACL</name>
<sequence>MKIGAIYLAAGFSRRMGEAKLPLELAPGVTLGSRGLLEVRRGGFQPIVVVVRPEDPLLWLYDGAAGRARLPKFRIAPCRDAREGMSRSIRIGMQALLPDEPDAVLVALADQPFVSVSLLRRLASVFREDPAADFVASGCDGVSAFPVLFNKTMFDRLCRLEGDAGVRALLQSPEYRGRAVRCAAEWAFVDIDTKAQLEKARLIWSQVQARAR</sequence>
<gene>
    <name evidence="2" type="ORF">I8J29_17400</name>
</gene>
<keyword evidence="3" id="KW-1185">Reference proteome</keyword>
<dbReference type="Pfam" id="PF12804">
    <property type="entry name" value="NTP_transf_3"/>
    <property type="match status" value="1"/>
</dbReference>